<dbReference type="Pfam" id="PF00392">
    <property type="entry name" value="GntR"/>
    <property type="match status" value="1"/>
</dbReference>
<dbReference type="NCBIfam" id="NF003444">
    <property type="entry name" value="PRK04984.1"/>
    <property type="match status" value="1"/>
</dbReference>
<dbReference type="InterPro" id="IPR014178">
    <property type="entry name" value="FA-response_TF_FadR"/>
</dbReference>
<evidence type="ECO:0000256" key="4">
    <source>
        <dbReference type="ARBA" id="ARBA00023015"/>
    </source>
</evidence>
<dbReference type="Gene3D" id="1.10.10.10">
    <property type="entry name" value="Winged helix-like DNA-binding domain superfamily/Winged helix DNA-binding domain"/>
    <property type="match status" value="1"/>
</dbReference>
<keyword evidence="5 9" id="KW-0443">Lipid metabolism</keyword>
<evidence type="ECO:0000256" key="1">
    <source>
        <dbReference type="ARBA" id="ARBA00022490"/>
    </source>
</evidence>
<evidence type="ECO:0000313" key="11">
    <source>
        <dbReference type="EMBL" id="OOF67739.1"/>
    </source>
</evidence>
<keyword evidence="8 9" id="KW-0804">Transcription</keyword>
<feature type="domain" description="HTH gntR-type" evidence="10">
    <location>
        <begin position="10"/>
        <end position="78"/>
    </location>
</feature>
<evidence type="ECO:0000256" key="2">
    <source>
        <dbReference type="ARBA" id="ARBA00022491"/>
    </source>
</evidence>
<comment type="function">
    <text evidence="9">Multifunctional regulator of fatty acid metabolism.</text>
</comment>
<reference evidence="11 12" key="1">
    <citation type="submission" date="2016-10" db="EMBL/GenBank/DDBJ databases">
        <title>Rodentibacter gen. nov. and new species.</title>
        <authorList>
            <person name="Christensen H."/>
        </authorList>
    </citation>
    <scope>NUCLEOTIDE SEQUENCE [LARGE SCALE GENOMIC DNA]</scope>
    <source>
        <strain evidence="11 12">1998236014</strain>
    </source>
</reference>
<dbReference type="PRINTS" id="PR00035">
    <property type="entry name" value="HTHGNTR"/>
</dbReference>
<evidence type="ECO:0000256" key="6">
    <source>
        <dbReference type="ARBA" id="ARBA00023125"/>
    </source>
</evidence>
<comment type="subunit">
    <text evidence="9">Homodimer.</text>
</comment>
<dbReference type="SUPFAM" id="SSF48008">
    <property type="entry name" value="GntR ligand-binding domain-like"/>
    <property type="match status" value="1"/>
</dbReference>
<dbReference type="PROSITE" id="PS50949">
    <property type="entry name" value="HTH_GNTR"/>
    <property type="match status" value="1"/>
</dbReference>
<dbReference type="InterPro" id="IPR028374">
    <property type="entry name" value="FadR_C"/>
</dbReference>
<dbReference type="PANTHER" id="PTHR43537">
    <property type="entry name" value="TRANSCRIPTIONAL REGULATOR, GNTR FAMILY"/>
    <property type="match status" value="1"/>
</dbReference>
<evidence type="ECO:0000256" key="8">
    <source>
        <dbReference type="ARBA" id="ARBA00023163"/>
    </source>
</evidence>
<evidence type="ECO:0000259" key="10">
    <source>
        <dbReference type="PROSITE" id="PS50949"/>
    </source>
</evidence>
<keyword evidence="1 9" id="KW-0963">Cytoplasm</keyword>
<evidence type="ECO:0000256" key="5">
    <source>
        <dbReference type="ARBA" id="ARBA00023098"/>
    </source>
</evidence>
<keyword evidence="3 9" id="KW-0276">Fatty acid metabolism</keyword>
<dbReference type="CDD" id="cd07377">
    <property type="entry name" value="WHTH_GntR"/>
    <property type="match status" value="1"/>
</dbReference>
<dbReference type="InterPro" id="IPR000524">
    <property type="entry name" value="Tscrpt_reg_HTH_GntR"/>
</dbReference>
<gene>
    <name evidence="9" type="primary">fadR</name>
    <name evidence="11" type="ORF">BKG89_09215</name>
</gene>
<dbReference type="SMART" id="SM00345">
    <property type="entry name" value="HTH_GNTR"/>
    <property type="match status" value="1"/>
</dbReference>
<keyword evidence="4 9" id="KW-0805">Transcription regulation</keyword>
<dbReference type="EMBL" id="MLAA01000039">
    <property type="protein sequence ID" value="OOF67739.1"/>
    <property type="molecule type" value="Genomic_DNA"/>
</dbReference>
<comment type="subcellular location">
    <subcellularLocation>
        <location evidence="9">Cytoplasm</location>
    </subcellularLocation>
</comment>
<evidence type="ECO:0000256" key="3">
    <source>
        <dbReference type="ARBA" id="ARBA00022832"/>
    </source>
</evidence>
<keyword evidence="12" id="KW-1185">Reference proteome</keyword>
<name>A0ABX3KWI5_9PAST</name>
<dbReference type="InterPro" id="IPR036388">
    <property type="entry name" value="WH-like_DNA-bd_sf"/>
</dbReference>
<evidence type="ECO:0000256" key="7">
    <source>
        <dbReference type="ARBA" id="ARBA00023159"/>
    </source>
</evidence>
<protein>
    <recommendedName>
        <fullName evidence="9">Fatty acid metabolism regulator protein</fullName>
    </recommendedName>
</protein>
<keyword evidence="7 9" id="KW-0010">Activator</keyword>
<keyword evidence="2 9" id="KW-0678">Repressor</keyword>
<evidence type="ECO:0000256" key="9">
    <source>
        <dbReference type="HAMAP-Rule" id="MF_00696"/>
    </source>
</evidence>
<accession>A0ABX3KWI5</accession>
<dbReference type="PANTHER" id="PTHR43537:SF52">
    <property type="entry name" value="FATTY ACID METABOLISM REGULATOR PROTEIN"/>
    <property type="match status" value="1"/>
</dbReference>
<dbReference type="SUPFAM" id="SSF46785">
    <property type="entry name" value="Winged helix' DNA-binding domain"/>
    <property type="match status" value="1"/>
</dbReference>
<dbReference type="HAMAP" id="MF_00696">
    <property type="entry name" value="HTH_FadR"/>
    <property type="match status" value="1"/>
</dbReference>
<dbReference type="Gene3D" id="1.20.120.530">
    <property type="entry name" value="GntR ligand-binding domain-like"/>
    <property type="match status" value="1"/>
</dbReference>
<sequence length="240" mass="27506">MLTDTLLKAQSPAALAEEYIVKSIWGNRFPAGTDLPSERDLAEKIGVTRTTLREVLQRLARDGWLTIQHGKPTKVNNIWDTAGPHIIETLINLDKGSAPLIISNMLSLRARMSEMYIYEAIKNNPQKSLALFHDLDNLPDTAEDYTEFDYALFRQFTFVANKPFYGLIFNSFKGLYGKIGCLFFNHGERRAITLKFYQELKMICEQGQPELAINCIQKHNQLSGVYWKQILEELPNNFVE</sequence>
<comment type="caution">
    <text evidence="11">The sequence shown here is derived from an EMBL/GenBank/DDBJ whole genome shotgun (WGS) entry which is preliminary data.</text>
</comment>
<keyword evidence="6 9" id="KW-0238">DNA-binding</keyword>
<dbReference type="Pfam" id="PF07840">
    <property type="entry name" value="FadR_C"/>
    <property type="match status" value="1"/>
</dbReference>
<dbReference type="NCBIfam" id="TIGR02812">
    <property type="entry name" value="fadR_gamma"/>
    <property type="match status" value="1"/>
</dbReference>
<proteinExistence type="inferred from homology"/>
<dbReference type="InterPro" id="IPR008920">
    <property type="entry name" value="TF_FadR/GntR_C"/>
</dbReference>
<evidence type="ECO:0000313" key="12">
    <source>
        <dbReference type="Proteomes" id="UP000188820"/>
    </source>
</evidence>
<dbReference type="InterPro" id="IPR036390">
    <property type="entry name" value="WH_DNA-bd_sf"/>
</dbReference>
<dbReference type="Proteomes" id="UP000188820">
    <property type="component" value="Unassembled WGS sequence"/>
</dbReference>
<organism evidence="11 12">
    <name type="scientific">Rodentibacter caecimuris</name>
    <dbReference type="NCBI Taxonomy" id="1796644"/>
    <lineage>
        <taxon>Bacteria</taxon>
        <taxon>Pseudomonadati</taxon>
        <taxon>Pseudomonadota</taxon>
        <taxon>Gammaproteobacteria</taxon>
        <taxon>Pasteurellales</taxon>
        <taxon>Pasteurellaceae</taxon>
        <taxon>Rodentibacter</taxon>
    </lineage>
</organism>